<feature type="domain" description="Integrase catalytic" evidence="1">
    <location>
        <begin position="1"/>
        <end position="64"/>
    </location>
</feature>
<protein>
    <recommendedName>
        <fullName evidence="1">Integrase catalytic domain-containing protein</fullName>
    </recommendedName>
</protein>
<feature type="non-terminal residue" evidence="2">
    <location>
        <position position="1"/>
    </location>
</feature>
<dbReference type="InterPro" id="IPR036397">
    <property type="entry name" value="RNaseH_sf"/>
</dbReference>
<comment type="caution">
    <text evidence="2">The sequence shown here is derived from an EMBL/GenBank/DDBJ whole genome shotgun (WGS) entry which is preliminary data.</text>
</comment>
<accession>A0A9N7MDQ4</accession>
<dbReference type="GO" id="GO:0015074">
    <property type="term" value="P:DNA integration"/>
    <property type="evidence" value="ECO:0007669"/>
    <property type="project" value="InterPro"/>
</dbReference>
<dbReference type="InterPro" id="IPR012337">
    <property type="entry name" value="RNaseH-like_sf"/>
</dbReference>
<dbReference type="Proteomes" id="UP001153555">
    <property type="component" value="Unassembled WGS sequence"/>
</dbReference>
<dbReference type="PANTHER" id="PTHR46148:SF60">
    <property type="entry name" value="CHROMO DOMAIN-CONTAINING PROTEIN"/>
    <property type="match status" value="1"/>
</dbReference>
<dbReference type="EMBL" id="CACSLK010001140">
    <property type="protein sequence ID" value="CAA0807370.1"/>
    <property type="molecule type" value="Genomic_DNA"/>
</dbReference>
<name>A0A9N7MDQ4_STRHE</name>
<dbReference type="OrthoDB" id="1909122at2759"/>
<dbReference type="Gene3D" id="3.30.420.10">
    <property type="entry name" value="Ribonuclease H-like superfamily/Ribonuclease H"/>
    <property type="match status" value="1"/>
</dbReference>
<proteinExistence type="predicted"/>
<reference evidence="2" key="1">
    <citation type="submission" date="2019-12" db="EMBL/GenBank/DDBJ databases">
        <authorList>
            <person name="Scholes J."/>
        </authorList>
    </citation>
    <scope>NUCLEOTIDE SEQUENCE</scope>
</reference>
<organism evidence="2 3">
    <name type="scientific">Striga hermonthica</name>
    <name type="common">Purple witchweed</name>
    <name type="synonym">Buchnera hermonthica</name>
    <dbReference type="NCBI Taxonomy" id="68872"/>
    <lineage>
        <taxon>Eukaryota</taxon>
        <taxon>Viridiplantae</taxon>
        <taxon>Streptophyta</taxon>
        <taxon>Embryophyta</taxon>
        <taxon>Tracheophyta</taxon>
        <taxon>Spermatophyta</taxon>
        <taxon>Magnoliopsida</taxon>
        <taxon>eudicotyledons</taxon>
        <taxon>Gunneridae</taxon>
        <taxon>Pentapetalae</taxon>
        <taxon>asterids</taxon>
        <taxon>lamiids</taxon>
        <taxon>Lamiales</taxon>
        <taxon>Orobanchaceae</taxon>
        <taxon>Buchnereae</taxon>
        <taxon>Striga</taxon>
    </lineage>
</organism>
<dbReference type="InterPro" id="IPR016197">
    <property type="entry name" value="Chromo-like_dom_sf"/>
</dbReference>
<evidence type="ECO:0000313" key="3">
    <source>
        <dbReference type="Proteomes" id="UP001153555"/>
    </source>
</evidence>
<dbReference type="SUPFAM" id="SSF53098">
    <property type="entry name" value="Ribonuclease H-like"/>
    <property type="match status" value="1"/>
</dbReference>
<dbReference type="PROSITE" id="PS50994">
    <property type="entry name" value="INTEGRASE"/>
    <property type="match status" value="1"/>
</dbReference>
<dbReference type="SUPFAM" id="SSF54160">
    <property type="entry name" value="Chromo domain-like"/>
    <property type="match status" value="1"/>
</dbReference>
<dbReference type="InterPro" id="IPR018289">
    <property type="entry name" value="MULE_transposase_dom"/>
</dbReference>
<sequence>TAFHPETDGQSERTIQYLEDILRAVVLDRSLTWEYALPLVELTYNNSYHSSIKMAPYEALYGRKVRTPLYWDEVGERRITGPDFVQSTTATVEEIRRTIRSAQERQKVYADRKRQEHVYAVGDHVFLKVSPMQGVIRFGKKGKLRPCCIGPFEILDRVGNLAYRLALPPDLSGVHDVFHVSMLRKYVHNPDHVVDFGELQVERDLTYEELPAAILDRKVHQLRNRAVSLVKVQWSRHDETESTWEREDDIRRLEQLASRSRALESKLDSSSSLTDLESSSSGSSTNLSRARAHILHCRAARERIEICEITKISLYIYVINGYFTKFLESRTRAELEHYEFESSLYIVLFISEEASIKGWDHCRSIIIVDGTFLKATYGGTLITASTQDAACHILPLAYGVVDSENNNAYEWFFSLLKKTLSERKELCIVSDRHKSIRNAAAKVFPEATHCCCAYHLSRNIISNYKVNLEAVKGAFFGAAYAYTLDDFNHHMEIMYKANKGAVTYLTKIGFEKWSRIHCKSNRFLVMTSNVAESINSALKAARDLPITVFLDSVRGMQQKWNLRNRKEAECTFTKLAKLAKKCWKKIIK</sequence>
<evidence type="ECO:0000313" key="2">
    <source>
        <dbReference type="EMBL" id="CAA0807370.1"/>
    </source>
</evidence>
<dbReference type="InterPro" id="IPR001584">
    <property type="entry name" value="Integrase_cat-core"/>
</dbReference>
<feature type="non-terminal residue" evidence="2">
    <location>
        <position position="588"/>
    </location>
</feature>
<evidence type="ECO:0000259" key="1">
    <source>
        <dbReference type="PROSITE" id="PS50994"/>
    </source>
</evidence>
<dbReference type="Pfam" id="PF10551">
    <property type="entry name" value="MULE"/>
    <property type="match status" value="1"/>
</dbReference>
<dbReference type="AlphaFoldDB" id="A0A9N7MDQ4"/>
<dbReference type="GO" id="GO:0003676">
    <property type="term" value="F:nucleic acid binding"/>
    <property type="evidence" value="ECO:0007669"/>
    <property type="project" value="InterPro"/>
</dbReference>
<dbReference type="Pfam" id="PF24626">
    <property type="entry name" value="SH3_Tf2-1"/>
    <property type="match status" value="1"/>
</dbReference>
<dbReference type="PANTHER" id="PTHR46148">
    <property type="entry name" value="CHROMO DOMAIN-CONTAINING PROTEIN"/>
    <property type="match status" value="1"/>
</dbReference>
<keyword evidence="3" id="KW-1185">Reference proteome</keyword>
<gene>
    <name evidence="2" type="ORF">SHERM_10104</name>
</gene>
<dbReference type="InterPro" id="IPR056924">
    <property type="entry name" value="SH3_Tf2-1"/>
</dbReference>